<name>A0A644TAG5_9ZZZZ</name>
<feature type="transmembrane region" description="Helical" evidence="1">
    <location>
        <begin position="30"/>
        <end position="47"/>
    </location>
</feature>
<proteinExistence type="predicted"/>
<sequence length="155" mass="18422">MIKENKSLMYIFVCILVLGIVYFFLRINDIYFYFNLICYFIFLYFYISIFRSNFLKLNLYDQKFHAIWILFLTIGLFINLKSLGLILVGSLIGLLTSKIIFNPETYESFGKKIKNIPLYISVLMLFIGYISGNLLNWFLLVIQISFFIIIYNKSE</sequence>
<dbReference type="EMBL" id="VSSQ01000019">
    <property type="protein sequence ID" value="MPL62871.1"/>
    <property type="molecule type" value="Genomic_DNA"/>
</dbReference>
<organism evidence="2">
    <name type="scientific">bioreactor metagenome</name>
    <dbReference type="NCBI Taxonomy" id="1076179"/>
    <lineage>
        <taxon>unclassified sequences</taxon>
        <taxon>metagenomes</taxon>
        <taxon>ecological metagenomes</taxon>
    </lineage>
</organism>
<feature type="transmembrane region" description="Helical" evidence="1">
    <location>
        <begin position="68"/>
        <end position="96"/>
    </location>
</feature>
<evidence type="ECO:0000256" key="1">
    <source>
        <dbReference type="SAM" id="Phobius"/>
    </source>
</evidence>
<dbReference type="AlphaFoldDB" id="A0A644TAG5"/>
<evidence type="ECO:0000313" key="2">
    <source>
        <dbReference type="EMBL" id="MPL62871.1"/>
    </source>
</evidence>
<feature type="transmembrane region" description="Helical" evidence="1">
    <location>
        <begin position="116"/>
        <end position="149"/>
    </location>
</feature>
<gene>
    <name evidence="2" type="ORF">SDC9_08491</name>
</gene>
<keyword evidence="1" id="KW-1133">Transmembrane helix</keyword>
<reference evidence="2" key="1">
    <citation type="submission" date="2019-08" db="EMBL/GenBank/DDBJ databases">
        <authorList>
            <person name="Kucharzyk K."/>
            <person name="Murdoch R.W."/>
            <person name="Higgins S."/>
            <person name="Loffler F."/>
        </authorList>
    </citation>
    <scope>NUCLEOTIDE SEQUENCE</scope>
</reference>
<keyword evidence="1" id="KW-0812">Transmembrane</keyword>
<comment type="caution">
    <text evidence="2">The sequence shown here is derived from an EMBL/GenBank/DDBJ whole genome shotgun (WGS) entry which is preliminary data.</text>
</comment>
<protein>
    <submittedName>
        <fullName evidence="2">Uncharacterized protein</fullName>
    </submittedName>
</protein>
<keyword evidence="1" id="KW-0472">Membrane</keyword>
<feature type="transmembrane region" description="Helical" evidence="1">
    <location>
        <begin position="7"/>
        <end position="24"/>
    </location>
</feature>
<accession>A0A644TAG5</accession>